<feature type="region of interest" description="Disordered" evidence="1">
    <location>
        <begin position="208"/>
        <end position="240"/>
    </location>
</feature>
<feature type="compositionally biased region" description="Polar residues" evidence="1">
    <location>
        <begin position="424"/>
        <end position="435"/>
    </location>
</feature>
<feature type="compositionally biased region" description="Basic and acidic residues" evidence="1">
    <location>
        <begin position="70"/>
        <end position="83"/>
    </location>
</feature>
<protein>
    <submittedName>
        <fullName evidence="2">Tnf receptor-associated factor-like protein</fullName>
    </submittedName>
</protein>
<dbReference type="Proteomes" id="UP000554482">
    <property type="component" value="Unassembled WGS sequence"/>
</dbReference>
<name>A0A7J6WR56_THATH</name>
<dbReference type="PANTHER" id="PTHR47477">
    <property type="entry name" value="TNF RECEPTOR-ASSOCIATED FACTOR HOMOLOG 1A"/>
    <property type="match status" value="1"/>
</dbReference>
<feature type="compositionally biased region" description="Polar residues" evidence="1">
    <location>
        <begin position="349"/>
        <end position="373"/>
    </location>
</feature>
<evidence type="ECO:0000313" key="3">
    <source>
        <dbReference type="Proteomes" id="UP000554482"/>
    </source>
</evidence>
<accession>A0A7J6WR56</accession>
<feature type="compositionally biased region" description="Polar residues" evidence="1">
    <location>
        <begin position="226"/>
        <end position="240"/>
    </location>
</feature>
<dbReference type="PANTHER" id="PTHR47477:SF8">
    <property type="entry name" value="TNF RECEPTOR-ASSOCIATED FACTOR HOMOLOG 1A"/>
    <property type="match status" value="1"/>
</dbReference>
<evidence type="ECO:0000313" key="2">
    <source>
        <dbReference type="EMBL" id="KAF5199398.1"/>
    </source>
</evidence>
<evidence type="ECO:0000256" key="1">
    <source>
        <dbReference type="SAM" id="MobiDB-lite"/>
    </source>
</evidence>
<keyword evidence="3" id="KW-1185">Reference proteome</keyword>
<reference evidence="2 3" key="1">
    <citation type="submission" date="2020-06" db="EMBL/GenBank/DDBJ databases">
        <title>Transcriptomic and genomic resources for Thalictrum thalictroides and T. hernandezii: Facilitating candidate gene discovery in an emerging model plant lineage.</title>
        <authorList>
            <person name="Arias T."/>
            <person name="Riano-Pachon D.M."/>
            <person name="Di Stilio V.S."/>
        </authorList>
    </citation>
    <scope>NUCLEOTIDE SEQUENCE [LARGE SCALE GENOMIC DNA]</scope>
    <source>
        <strain evidence="3">cv. WT478/WT964</strain>
        <tissue evidence="2">Leaves</tissue>
    </source>
</reference>
<dbReference type="EMBL" id="JABWDY010012022">
    <property type="protein sequence ID" value="KAF5199398.1"/>
    <property type="molecule type" value="Genomic_DNA"/>
</dbReference>
<feature type="region of interest" description="Disordered" evidence="1">
    <location>
        <begin position="421"/>
        <end position="449"/>
    </location>
</feature>
<proteinExistence type="predicted"/>
<dbReference type="AlphaFoldDB" id="A0A7J6WR56"/>
<gene>
    <name evidence="2" type="ORF">FRX31_011013</name>
</gene>
<feature type="region of interest" description="Disordered" evidence="1">
    <location>
        <begin position="62"/>
        <end position="112"/>
    </location>
</feature>
<sequence length="741" mass="81071">MQDSSGGEFNKDSIQRDERRLTELGRRTVEIFVLAHIFSNKIEVAYQEAVALKRQEELIREEEAAGQADCEQKAKRAGTEKEKRAKKKQSKNKRTNRKGKDKGKDENSNVTIQDKAFTGNTTSVDVAVNLVESVPYKPDAVYDISDISDTGDDVSETLQLESEDRDTGTVNWDTDTSEFHLTEPSGSAINGLPLQDGKAEKKSTYFMDDSSSTCSTDSVPSRIGNKVQTSPSRGNNQCGKDTEDCTTTVRAHDIVNQCSEPVVQAGCQRDTPQIKCLQQHLVEKEEEVVTLQKKLDVKDLVDVERPNKQNMVVETLSSLSCLTINPPSAVKPKVVAERTVPEESVLSKEISSNSLQKMGKTTPTRTSSPQVPSFSKKDVQSPAKSAFTHTEKNTAYHAVVMSRPSSAPLVPVPRSSAPVVSTVQTAPSLERSVSASGRLDNDRSSATQSHVNHSYKNAIMGKTMGAGSVDYTPSRSTENPSSVCSQPSYLVSSPLLSPECYTSHNQGSGRSNVTFGSVSQDVLHCKLPWTGECSQPGTSNTNRDPSLLSNIPNLDIFDRARTGLRTHFADELPPNVSSRQAQSSTEDFPHLDIINYLLDEEHNTGRAAMTNAVHSPYNGHHHSLNRQFSFSDDVAISAGMSPSINCGSYDRVSNYHYHGMHQVYGSPFDVSRDVHPLAGLSSYASGCMDRGLYNRWPTNGGPITMLNTLAAEDDGYRYQLPDYAMASGVNGYSMYQPSNGL</sequence>
<organism evidence="2 3">
    <name type="scientific">Thalictrum thalictroides</name>
    <name type="common">Rue-anemone</name>
    <name type="synonym">Anemone thalictroides</name>
    <dbReference type="NCBI Taxonomy" id="46969"/>
    <lineage>
        <taxon>Eukaryota</taxon>
        <taxon>Viridiplantae</taxon>
        <taxon>Streptophyta</taxon>
        <taxon>Embryophyta</taxon>
        <taxon>Tracheophyta</taxon>
        <taxon>Spermatophyta</taxon>
        <taxon>Magnoliopsida</taxon>
        <taxon>Ranunculales</taxon>
        <taxon>Ranunculaceae</taxon>
        <taxon>Thalictroideae</taxon>
        <taxon>Thalictrum</taxon>
    </lineage>
</organism>
<dbReference type="InterPro" id="IPR055327">
    <property type="entry name" value="TRAF1A/B"/>
</dbReference>
<feature type="compositionally biased region" description="Low complexity" evidence="1">
    <location>
        <begin position="208"/>
        <end position="218"/>
    </location>
</feature>
<feature type="compositionally biased region" description="Basic residues" evidence="1">
    <location>
        <begin position="84"/>
        <end position="101"/>
    </location>
</feature>
<dbReference type="OrthoDB" id="660257at2759"/>
<feature type="region of interest" description="Disordered" evidence="1">
    <location>
        <begin position="343"/>
        <end position="386"/>
    </location>
</feature>
<keyword evidence="2" id="KW-0675">Receptor</keyword>
<comment type="caution">
    <text evidence="2">The sequence shown here is derived from an EMBL/GenBank/DDBJ whole genome shotgun (WGS) entry which is preliminary data.</text>
</comment>